<sequence length="24" mass="2849">MFTSVEAVSRLLSNFVFDKVLFWL</sequence>
<organism evidence="1">
    <name type="scientific">Rhizophora mucronata</name>
    <name type="common">Asiatic mangrove</name>
    <dbReference type="NCBI Taxonomy" id="61149"/>
    <lineage>
        <taxon>Eukaryota</taxon>
        <taxon>Viridiplantae</taxon>
        <taxon>Streptophyta</taxon>
        <taxon>Embryophyta</taxon>
        <taxon>Tracheophyta</taxon>
        <taxon>Spermatophyta</taxon>
        <taxon>Magnoliopsida</taxon>
        <taxon>eudicotyledons</taxon>
        <taxon>Gunneridae</taxon>
        <taxon>Pentapetalae</taxon>
        <taxon>rosids</taxon>
        <taxon>fabids</taxon>
        <taxon>Malpighiales</taxon>
        <taxon>Rhizophoraceae</taxon>
        <taxon>Rhizophora</taxon>
    </lineage>
</organism>
<reference evidence="1" key="1">
    <citation type="submission" date="2018-02" db="EMBL/GenBank/DDBJ databases">
        <title>Rhizophora mucronata_Transcriptome.</title>
        <authorList>
            <person name="Meera S.P."/>
            <person name="Sreeshan A."/>
            <person name="Augustine A."/>
        </authorList>
    </citation>
    <scope>NUCLEOTIDE SEQUENCE</scope>
    <source>
        <tissue evidence="1">Leaf</tissue>
    </source>
</reference>
<dbReference type="AlphaFoldDB" id="A0A2P2Q7G9"/>
<accession>A0A2P2Q7G9</accession>
<protein>
    <submittedName>
        <fullName evidence="1">Uncharacterized protein</fullName>
    </submittedName>
</protein>
<evidence type="ECO:0000313" key="1">
    <source>
        <dbReference type="EMBL" id="MBX62829.1"/>
    </source>
</evidence>
<proteinExistence type="predicted"/>
<name>A0A2P2Q7G9_RHIMU</name>
<dbReference type="EMBL" id="GGEC01082345">
    <property type="protein sequence ID" value="MBX62829.1"/>
    <property type="molecule type" value="Transcribed_RNA"/>
</dbReference>